<comment type="similarity">
    <text evidence="2">Belongs to the arsenical resistance-3 (ACR3) (TC 2.A.59) family.</text>
</comment>
<feature type="transmembrane region" description="Helical" evidence="8">
    <location>
        <begin position="129"/>
        <end position="153"/>
    </location>
</feature>
<dbReference type="GO" id="GO:0015104">
    <property type="term" value="F:antimonite transmembrane transporter activity"/>
    <property type="evidence" value="ECO:0007669"/>
    <property type="project" value="TreeGrafter"/>
</dbReference>
<feature type="transmembrane region" description="Helical" evidence="8">
    <location>
        <begin position="102"/>
        <end position="122"/>
    </location>
</feature>
<evidence type="ECO:0000256" key="3">
    <source>
        <dbReference type="ARBA" id="ARBA00022448"/>
    </source>
</evidence>
<dbReference type="Proteomes" id="UP000316330">
    <property type="component" value="Unassembled WGS sequence"/>
</dbReference>
<dbReference type="Gene3D" id="1.20.1530.20">
    <property type="match status" value="1"/>
</dbReference>
<evidence type="ECO:0000256" key="4">
    <source>
        <dbReference type="ARBA" id="ARBA00022475"/>
    </source>
</evidence>
<dbReference type="InterPro" id="IPR038770">
    <property type="entry name" value="Na+/solute_symporter_sf"/>
</dbReference>
<dbReference type="GO" id="GO:0005886">
    <property type="term" value="C:plasma membrane"/>
    <property type="evidence" value="ECO:0007669"/>
    <property type="project" value="UniProtKB-SubCell"/>
</dbReference>
<dbReference type="EMBL" id="VNJJ01000003">
    <property type="protein sequence ID" value="TVY02120.1"/>
    <property type="molecule type" value="Genomic_DNA"/>
</dbReference>
<keyword evidence="6 8" id="KW-1133">Transmembrane helix</keyword>
<evidence type="ECO:0000256" key="5">
    <source>
        <dbReference type="ARBA" id="ARBA00022692"/>
    </source>
</evidence>
<sequence length="331" mass="37312">MITREKLEHNQIWVYVATLVVAAGLGLFYPELMTTFDHHILISIVISILMFGMFTQIPFMSIKEAFGNRRFIWAILTTNYIAVPIVVWLLSQFLPQQSPVLLGVYLVLLTPCIDYVIVFTHLGRGNEKLMLLSTPILFVTQMLLLPIYLWIFMGKMASEIVSPGPFVEAFLIIIVLPLLLAIVLQFVSRKNRNGGQLLLEVSAWIPVPLMALTLFVVVSSQIGKLTDYWGILIKVIPVYITFMLLMPLITRYIVKWFRLDIKSGRAVIFSAGTRNSLVVLPLALALPDNWSTLVAAIIVTQTIVELAGELIYVRLIPNVILRDKVNEASSE</sequence>
<evidence type="ECO:0000256" key="2">
    <source>
        <dbReference type="ARBA" id="ARBA00010110"/>
    </source>
</evidence>
<dbReference type="PANTHER" id="PTHR43057:SF1">
    <property type="entry name" value="ARSENICAL-RESISTANCE PROTEIN 3"/>
    <property type="match status" value="1"/>
</dbReference>
<protein>
    <submittedName>
        <fullName evidence="9">Arsenic resistance protein</fullName>
    </submittedName>
</protein>
<dbReference type="GO" id="GO:0015297">
    <property type="term" value="F:antiporter activity"/>
    <property type="evidence" value="ECO:0007669"/>
    <property type="project" value="InterPro"/>
</dbReference>
<keyword evidence="3" id="KW-0813">Transport</keyword>
<evidence type="ECO:0000313" key="10">
    <source>
        <dbReference type="Proteomes" id="UP000316330"/>
    </source>
</evidence>
<keyword evidence="4" id="KW-1003">Cell membrane</keyword>
<evidence type="ECO:0000256" key="1">
    <source>
        <dbReference type="ARBA" id="ARBA00004651"/>
    </source>
</evidence>
<dbReference type="GO" id="GO:0015105">
    <property type="term" value="F:arsenite transmembrane transporter activity"/>
    <property type="evidence" value="ECO:0007669"/>
    <property type="project" value="TreeGrafter"/>
</dbReference>
<proteinExistence type="inferred from homology"/>
<dbReference type="InterPro" id="IPR004706">
    <property type="entry name" value="Arsenical-R_Acr3"/>
</dbReference>
<dbReference type="OrthoDB" id="3254016at2"/>
<feature type="transmembrane region" description="Helical" evidence="8">
    <location>
        <begin position="165"/>
        <end position="187"/>
    </location>
</feature>
<evidence type="ECO:0000313" key="9">
    <source>
        <dbReference type="EMBL" id="TVY02120.1"/>
    </source>
</evidence>
<accession>A0A559JQH2</accession>
<keyword evidence="7 8" id="KW-0472">Membrane</keyword>
<reference evidence="9 10" key="1">
    <citation type="submission" date="2019-07" db="EMBL/GenBank/DDBJ databases">
        <authorList>
            <person name="Kim J."/>
        </authorList>
    </citation>
    <scope>NUCLEOTIDE SEQUENCE [LARGE SCALE GENOMIC DNA]</scope>
    <source>
        <strain evidence="9 10">G13</strain>
    </source>
</reference>
<organism evidence="9 10">
    <name type="scientific">Cohnella terricola</name>
    <dbReference type="NCBI Taxonomy" id="1289167"/>
    <lineage>
        <taxon>Bacteria</taxon>
        <taxon>Bacillati</taxon>
        <taxon>Bacillota</taxon>
        <taxon>Bacilli</taxon>
        <taxon>Bacillales</taxon>
        <taxon>Paenibacillaceae</taxon>
        <taxon>Cohnella</taxon>
    </lineage>
</organism>
<dbReference type="PANTHER" id="PTHR43057">
    <property type="entry name" value="ARSENITE EFFLUX TRANSPORTER"/>
    <property type="match status" value="1"/>
</dbReference>
<feature type="transmembrane region" description="Helical" evidence="8">
    <location>
        <begin position="41"/>
        <end position="59"/>
    </location>
</feature>
<feature type="transmembrane region" description="Helical" evidence="8">
    <location>
        <begin position="12"/>
        <end position="29"/>
    </location>
</feature>
<keyword evidence="5 8" id="KW-0812">Transmembrane</keyword>
<evidence type="ECO:0000256" key="8">
    <source>
        <dbReference type="SAM" id="Phobius"/>
    </source>
</evidence>
<comment type="subcellular location">
    <subcellularLocation>
        <location evidence="1">Cell membrane</location>
        <topology evidence="1">Multi-pass membrane protein</topology>
    </subcellularLocation>
</comment>
<dbReference type="InterPro" id="IPR002657">
    <property type="entry name" value="BilAc:Na_symport/Acr3"/>
</dbReference>
<feature type="transmembrane region" description="Helical" evidence="8">
    <location>
        <begin position="71"/>
        <end position="90"/>
    </location>
</feature>
<dbReference type="AlphaFoldDB" id="A0A559JQH2"/>
<name>A0A559JQH2_9BACL</name>
<evidence type="ECO:0000256" key="7">
    <source>
        <dbReference type="ARBA" id="ARBA00023136"/>
    </source>
</evidence>
<feature type="transmembrane region" description="Helical" evidence="8">
    <location>
        <begin position="228"/>
        <end position="254"/>
    </location>
</feature>
<keyword evidence="10" id="KW-1185">Reference proteome</keyword>
<feature type="transmembrane region" description="Helical" evidence="8">
    <location>
        <begin position="199"/>
        <end position="222"/>
    </location>
</feature>
<dbReference type="Pfam" id="PF01758">
    <property type="entry name" value="SBF"/>
    <property type="match status" value="1"/>
</dbReference>
<gene>
    <name evidence="9" type="ORF">FPZ45_06670</name>
</gene>
<comment type="caution">
    <text evidence="9">The sequence shown here is derived from an EMBL/GenBank/DDBJ whole genome shotgun (WGS) entry which is preliminary data.</text>
</comment>
<evidence type="ECO:0000256" key="6">
    <source>
        <dbReference type="ARBA" id="ARBA00022989"/>
    </source>
</evidence>
<dbReference type="RefSeq" id="WP_144699696.1">
    <property type="nucleotide sequence ID" value="NZ_VNJJ01000003.1"/>
</dbReference>